<dbReference type="InterPro" id="IPR003593">
    <property type="entry name" value="AAA+_ATPase"/>
</dbReference>
<dbReference type="InterPro" id="IPR027417">
    <property type="entry name" value="P-loop_NTPase"/>
</dbReference>
<keyword evidence="1" id="KW-0813">Transport</keyword>
<keyword evidence="3" id="KW-0547">Nucleotide-binding</keyword>
<feature type="domain" description="ABC transporter" evidence="5">
    <location>
        <begin position="30"/>
        <end position="274"/>
    </location>
</feature>
<name>A0ABP9QR34_9PSEU</name>
<evidence type="ECO:0000256" key="4">
    <source>
        <dbReference type="ARBA" id="ARBA00022840"/>
    </source>
</evidence>
<dbReference type="CDD" id="cd03215">
    <property type="entry name" value="ABC_Carb_Monos_II"/>
    <property type="match status" value="1"/>
</dbReference>
<dbReference type="CDD" id="cd03216">
    <property type="entry name" value="ABC_Carb_Monos_I"/>
    <property type="match status" value="1"/>
</dbReference>
<comment type="caution">
    <text evidence="6">The sequence shown here is derived from an EMBL/GenBank/DDBJ whole genome shotgun (WGS) entry which is preliminary data.</text>
</comment>
<proteinExistence type="predicted"/>
<evidence type="ECO:0000313" key="7">
    <source>
        <dbReference type="Proteomes" id="UP001500192"/>
    </source>
</evidence>
<dbReference type="PROSITE" id="PS50893">
    <property type="entry name" value="ABC_TRANSPORTER_2"/>
    <property type="match status" value="2"/>
</dbReference>
<organism evidence="6 7">
    <name type="scientific">Amycolatopsis dongchuanensis</name>
    <dbReference type="NCBI Taxonomy" id="1070866"/>
    <lineage>
        <taxon>Bacteria</taxon>
        <taxon>Bacillati</taxon>
        <taxon>Actinomycetota</taxon>
        <taxon>Actinomycetes</taxon>
        <taxon>Pseudonocardiales</taxon>
        <taxon>Pseudonocardiaceae</taxon>
        <taxon>Amycolatopsis</taxon>
    </lineage>
</organism>
<keyword evidence="4 6" id="KW-0067">ATP-binding</keyword>
<evidence type="ECO:0000256" key="3">
    <source>
        <dbReference type="ARBA" id="ARBA00022741"/>
    </source>
</evidence>
<dbReference type="GO" id="GO:0005524">
    <property type="term" value="F:ATP binding"/>
    <property type="evidence" value="ECO:0007669"/>
    <property type="project" value="UniProtKB-KW"/>
</dbReference>
<sequence>MAGFGLVTDADVASSTVPSPKTAGVPAPALELHHVVKSFGSRTVLDVEALDIRAGEVHALLGQNGSGKSTLIKILSGYHDPDPQPGMTVRVSGVDISPNAGDMARRAGLRFVHQDLGIVPAMSVVDNLYLGRAYPTRGLTVSTRIARANAREALAGVGLASVDPDARLGTLGPAERTGVAIARALATDSDSAPSVLVLDEPTVTLPAPEVDRLLGILRDVADAGVAILYITHHLDEVFSIAERVTVLRDGRTAASGPVTEFSREEIIHHLVGSELEELHRPTGAAHSDGAARDEDPVLVVEGLTAARIHGVSFSIAPGEIVGFHGVSGSGRDSILGAVFGAEHRAAGSVRTAETELVPDRPDLAIANGIGFVPADRKARGGHLDLKVKENLTLPGIGAFWRRGRLDATAELTETRTWLTRLDVRPPNSADLPLSSLSGGNQQKVVLAKWLRKGPRVLLLDEPTQGVDVGAKAAIHRTVLDAAANGLAVAIASSDHEELAALCSKVHVFQRGRIVDTLVADEITEAELNRRLNHSGHGQSPTTERTRP</sequence>
<feature type="domain" description="ABC transporter" evidence="5">
    <location>
        <begin position="291"/>
        <end position="535"/>
    </location>
</feature>
<dbReference type="InterPro" id="IPR003439">
    <property type="entry name" value="ABC_transporter-like_ATP-bd"/>
</dbReference>
<dbReference type="EMBL" id="BAABIB010000075">
    <property type="protein sequence ID" value="GAA5165578.1"/>
    <property type="molecule type" value="Genomic_DNA"/>
</dbReference>
<dbReference type="Pfam" id="PF00005">
    <property type="entry name" value="ABC_tran"/>
    <property type="match status" value="2"/>
</dbReference>
<gene>
    <name evidence="6" type="ORF">GCM10023214_36820</name>
</gene>
<accession>A0ABP9QR34</accession>
<evidence type="ECO:0000256" key="2">
    <source>
        <dbReference type="ARBA" id="ARBA00022737"/>
    </source>
</evidence>
<reference evidence="7" key="1">
    <citation type="journal article" date="2019" name="Int. J. Syst. Evol. Microbiol.">
        <title>The Global Catalogue of Microorganisms (GCM) 10K type strain sequencing project: providing services to taxonomists for standard genome sequencing and annotation.</title>
        <authorList>
            <consortium name="The Broad Institute Genomics Platform"/>
            <consortium name="The Broad Institute Genome Sequencing Center for Infectious Disease"/>
            <person name="Wu L."/>
            <person name="Ma J."/>
        </authorList>
    </citation>
    <scope>NUCLEOTIDE SEQUENCE [LARGE SCALE GENOMIC DNA]</scope>
    <source>
        <strain evidence="7">JCM 18054</strain>
    </source>
</reference>
<dbReference type="InterPro" id="IPR017871">
    <property type="entry name" value="ABC_transporter-like_CS"/>
</dbReference>
<dbReference type="Proteomes" id="UP001500192">
    <property type="component" value="Unassembled WGS sequence"/>
</dbReference>
<evidence type="ECO:0000256" key="1">
    <source>
        <dbReference type="ARBA" id="ARBA00022448"/>
    </source>
</evidence>
<keyword evidence="7" id="KW-1185">Reference proteome</keyword>
<dbReference type="SUPFAM" id="SSF52540">
    <property type="entry name" value="P-loop containing nucleoside triphosphate hydrolases"/>
    <property type="match status" value="2"/>
</dbReference>
<evidence type="ECO:0000259" key="5">
    <source>
        <dbReference type="PROSITE" id="PS50893"/>
    </source>
</evidence>
<dbReference type="SMART" id="SM00382">
    <property type="entry name" value="AAA"/>
    <property type="match status" value="2"/>
</dbReference>
<dbReference type="PANTHER" id="PTHR43790:SF9">
    <property type="entry name" value="GALACTOFURANOSE TRANSPORTER ATP-BINDING PROTEIN YTFR"/>
    <property type="match status" value="1"/>
</dbReference>
<keyword evidence="2" id="KW-0677">Repeat</keyword>
<protein>
    <submittedName>
        <fullName evidence="6">Sugar ABC transporter ATP-binding protein</fullName>
    </submittedName>
</protein>
<dbReference type="InterPro" id="IPR050107">
    <property type="entry name" value="ABC_carbohydrate_import_ATPase"/>
</dbReference>
<dbReference type="PANTHER" id="PTHR43790">
    <property type="entry name" value="CARBOHYDRATE TRANSPORT ATP-BINDING PROTEIN MG119-RELATED"/>
    <property type="match status" value="1"/>
</dbReference>
<dbReference type="PROSITE" id="PS00211">
    <property type="entry name" value="ABC_TRANSPORTER_1"/>
    <property type="match status" value="1"/>
</dbReference>
<dbReference type="Gene3D" id="3.40.50.300">
    <property type="entry name" value="P-loop containing nucleotide triphosphate hydrolases"/>
    <property type="match status" value="2"/>
</dbReference>
<evidence type="ECO:0000313" key="6">
    <source>
        <dbReference type="EMBL" id="GAA5165578.1"/>
    </source>
</evidence>